<dbReference type="InterPro" id="IPR036388">
    <property type="entry name" value="WH-like_DNA-bd_sf"/>
</dbReference>
<keyword evidence="10" id="KW-1185">Reference proteome</keyword>
<reference evidence="10 11" key="1">
    <citation type="submission" date="2018-09" db="EMBL/GenBank/DDBJ databases">
        <title>Streptomyces sp. nov. DS1-2, an endophytic actinomycete isolated from roots of Dendrobium scabrilingue.</title>
        <authorList>
            <person name="Kuncharoen N."/>
            <person name="Kudo T."/>
            <person name="Ohkuma M."/>
            <person name="Yuki M."/>
            <person name="Tanasupawat S."/>
        </authorList>
    </citation>
    <scope>NUCLEOTIDE SEQUENCE [LARGE SCALE GENOMIC DNA]</scope>
    <source>
        <strain evidence="8 11">AZ1-7</strain>
        <strain evidence="9 10">DS1-2</strain>
    </source>
</reference>
<evidence type="ECO:0000256" key="5">
    <source>
        <dbReference type="ARBA" id="ARBA00023163"/>
    </source>
</evidence>
<dbReference type="InterPro" id="IPR013324">
    <property type="entry name" value="RNA_pol_sigma_r3/r4-like"/>
</dbReference>
<name>A0A3A9WH09_9ACTN</name>
<dbReference type="Pfam" id="PF08281">
    <property type="entry name" value="Sigma70_r4_2"/>
    <property type="match status" value="1"/>
</dbReference>
<evidence type="ECO:0000313" key="9">
    <source>
        <dbReference type="EMBL" id="RKN16905.1"/>
    </source>
</evidence>
<evidence type="ECO:0000313" key="11">
    <source>
        <dbReference type="Proteomes" id="UP000275024"/>
    </source>
</evidence>
<dbReference type="InterPro" id="IPR013249">
    <property type="entry name" value="RNA_pol_sigma70_r4_t2"/>
</dbReference>
<keyword evidence="3" id="KW-0731">Sigma factor</keyword>
<keyword evidence="4" id="KW-0238">DNA-binding</keyword>
<evidence type="ECO:0000256" key="1">
    <source>
        <dbReference type="ARBA" id="ARBA00010641"/>
    </source>
</evidence>
<evidence type="ECO:0000313" key="10">
    <source>
        <dbReference type="Proteomes" id="UP000268652"/>
    </source>
</evidence>
<dbReference type="EMBL" id="RBDY01000025">
    <property type="protein sequence ID" value="RKN16905.1"/>
    <property type="molecule type" value="Genomic_DNA"/>
</dbReference>
<dbReference type="PANTHER" id="PTHR43133:SF50">
    <property type="entry name" value="ECF RNA POLYMERASE SIGMA FACTOR SIGM"/>
    <property type="match status" value="1"/>
</dbReference>
<keyword evidence="5" id="KW-0804">Transcription</keyword>
<evidence type="ECO:0000259" key="6">
    <source>
        <dbReference type="Pfam" id="PF04542"/>
    </source>
</evidence>
<sequence>MTDHERPVEDPALREAQREALVEEFSAFYRATVPGLVGFLVNQGATLSVAADVAQETLIKAYQRWSDLDNPRAWAHRVASRALIRRIAEVREEPVERVPEPTSLLPRPDAAAEWETRHDILRALVQLPYRQRQVMAWTLGGYTPAEIAEELGMTPEAVRASLLKARRAAVAQLREEDR</sequence>
<evidence type="ECO:0000313" key="8">
    <source>
        <dbReference type="EMBL" id="RKN05397.1"/>
    </source>
</evidence>
<dbReference type="EMBL" id="RBDX01000027">
    <property type="protein sequence ID" value="RKN05397.1"/>
    <property type="molecule type" value="Genomic_DNA"/>
</dbReference>
<evidence type="ECO:0000256" key="4">
    <source>
        <dbReference type="ARBA" id="ARBA00023125"/>
    </source>
</evidence>
<organism evidence="8 11">
    <name type="scientific">Streptomyces radicis</name>
    <dbReference type="NCBI Taxonomy" id="1750517"/>
    <lineage>
        <taxon>Bacteria</taxon>
        <taxon>Bacillati</taxon>
        <taxon>Actinomycetota</taxon>
        <taxon>Actinomycetes</taxon>
        <taxon>Kitasatosporales</taxon>
        <taxon>Streptomycetaceae</taxon>
        <taxon>Streptomyces</taxon>
    </lineage>
</organism>
<dbReference type="Proteomes" id="UP000275024">
    <property type="component" value="Unassembled WGS sequence"/>
</dbReference>
<dbReference type="Proteomes" id="UP000268652">
    <property type="component" value="Unassembled WGS sequence"/>
</dbReference>
<evidence type="ECO:0000256" key="2">
    <source>
        <dbReference type="ARBA" id="ARBA00023015"/>
    </source>
</evidence>
<dbReference type="SUPFAM" id="SSF88659">
    <property type="entry name" value="Sigma3 and sigma4 domains of RNA polymerase sigma factors"/>
    <property type="match status" value="1"/>
</dbReference>
<dbReference type="Gene3D" id="1.10.1740.10">
    <property type="match status" value="1"/>
</dbReference>
<comment type="caution">
    <text evidence="8">The sequence shown here is derived from an EMBL/GenBank/DDBJ whole genome shotgun (WGS) entry which is preliminary data.</text>
</comment>
<dbReference type="InterPro" id="IPR007627">
    <property type="entry name" value="RNA_pol_sigma70_r2"/>
</dbReference>
<dbReference type="GO" id="GO:0006352">
    <property type="term" value="P:DNA-templated transcription initiation"/>
    <property type="evidence" value="ECO:0007669"/>
    <property type="project" value="InterPro"/>
</dbReference>
<dbReference type="InterPro" id="IPR013325">
    <property type="entry name" value="RNA_pol_sigma_r2"/>
</dbReference>
<dbReference type="RefSeq" id="WP_120699457.1">
    <property type="nucleotide sequence ID" value="NZ_RBDX01000027.1"/>
</dbReference>
<dbReference type="Gene3D" id="1.10.10.10">
    <property type="entry name" value="Winged helix-like DNA-binding domain superfamily/Winged helix DNA-binding domain"/>
    <property type="match status" value="1"/>
</dbReference>
<dbReference type="SUPFAM" id="SSF88946">
    <property type="entry name" value="Sigma2 domain of RNA polymerase sigma factors"/>
    <property type="match status" value="1"/>
</dbReference>
<comment type="similarity">
    <text evidence="1">Belongs to the sigma-70 factor family. ECF subfamily.</text>
</comment>
<accession>A0A3A9WH09</accession>
<evidence type="ECO:0000259" key="7">
    <source>
        <dbReference type="Pfam" id="PF08281"/>
    </source>
</evidence>
<dbReference type="GO" id="GO:0016987">
    <property type="term" value="F:sigma factor activity"/>
    <property type="evidence" value="ECO:0007669"/>
    <property type="project" value="UniProtKB-KW"/>
</dbReference>
<feature type="domain" description="RNA polymerase sigma factor 70 region 4 type 2" evidence="7">
    <location>
        <begin position="118"/>
        <end position="167"/>
    </location>
</feature>
<evidence type="ECO:0000256" key="3">
    <source>
        <dbReference type="ARBA" id="ARBA00023082"/>
    </source>
</evidence>
<gene>
    <name evidence="9" type="ORF">D7318_25020</name>
    <name evidence="8" type="ORF">D7319_25655</name>
</gene>
<dbReference type="PANTHER" id="PTHR43133">
    <property type="entry name" value="RNA POLYMERASE ECF-TYPE SIGMA FACTO"/>
    <property type="match status" value="1"/>
</dbReference>
<dbReference type="Pfam" id="PF04542">
    <property type="entry name" value="Sigma70_r2"/>
    <property type="match status" value="1"/>
</dbReference>
<keyword evidence="2" id="KW-0805">Transcription regulation</keyword>
<dbReference type="InterPro" id="IPR014284">
    <property type="entry name" value="RNA_pol_sigma-70_dom"/>
</dbReference>
<protein>
    <submittedName>
        <fullName evidence="8">Sigma-70 family RNA polymerase sigma factor</fullName>
    </submittedName>
</protein>
<dbReference type="OrthoDB" id="3608473at2"/>
<feature type="domain" description="RNA polymerase sigma-70 region 2" evidence="6">
    <location>
        <begin position="29"/>
        <end position="88"/>
    </location>
</feature>
<dbReference type="AlphaFoldDB" id="A0A3A9WH09"/>
<dbReference type="NCBIfam" id="TIGR02937">
    <property type="entry name" value="sigma70-ECF"/>
    <property type="match status" value="1"/>
</dbReference>
<proteinExistence type="inferred from homology"/>
<dbReference type="InterPro" id="IPR039425">
    <property type="entry name" value="RNA_pol_sigma-70-like"/>
</dbReference>
<dbReference type="GO" id="GO:0003677">
    <property type="term" value="F:DNA binding"/>
    <property type="evidence" value="ECO:0007669"/>
    <property type="project" value="UniProtKB-KW"/>
</dbReference>